<evidence type="ECO:0000313" key="4">
    <source>
        <dbReference type="Proteomes" id="UP000626026"/>
    </source>
</evidence>
<dbReference type="RefSeq" id="WP_187785320.1">
    <property type="nucleotide sequence ID" value="NZ_JACTVA010000027.1"/>
</dbReference>
<evidence type="ECO:0000256" key="2">
    <source>
        <dbReference type="SAM" id="SignalP"/>
    </source>
</evidence>
<organism evidence="3 4">
    <name type="scientific">Teichococcus aerophilus</name>
    <dbReference type="NCBI Taxonomy" id="1224513"/>
    <lineage>
        <taxon>Bacteria</taxon>
        <taxon>Pseudomonadati</taxon>
        <taxon>Pseudomonadota</taxon>
        <taxon>Alphaproteobacteria</taxon>
        <taxon>Acetobacterales</taxon>
        <taxon>Roseomonadaceae</taxon>
        <taxon>Roseomonas</taxon>
    </lineage>
</organism>
<feature type="signal peptide" evidence="2">
    <location>
        <begin position="1"/>
        <end position="37"/>
    </location>
</feature>
<evidence type="ECO:0000256" key="1">
    <source>
        <dbReference type="SAM" id="MobiDB-lite"/>
    </source>
</evidence>
<feature type="compositionally biased region" description="Gly residues" evidence="1">
    <location>
        <begin position="129"/>
        <end position="166"/>
    </location>
</feature>
<dbReference type="EMBL" id="JACTVA010000027">
    <property type="protein sequence ID" value="MBC9208164.1"/>
    <property type="molecule type" value="Genomic_DNA"/>
</dbReference>
<proteinExistence type="predicted"/>
<sequence length="262" mass="26964">MSRPAILAFASPGLRRVLGSAGFLTVALLAGTGAAQAQEDGSFNLVNQSNRVIERLYASPVDTNQWGENRLARGATIANGANFAVRMPADGGCRTDLRIGFAGGVTEERRDIDTCVDRDVVIGTPARTGRGGDGDSGGSSGGAGGSVGGGSGGGAGGSSGGAGGSITGANPRSGGGAEQGDPSFVIVNQAASPINELYASPTSDDNWGQDRLGQNIVRARGRQNIRLPRGECQYDLRVVWQDGRSEERRDVNLCDTRELTVR</sequence>
<reference evidence="3 4" key="1">
    <citation type="journal article" date="2013" name="Int. J. Syst. Evol. Microbiol.">
        <title>Roseomonas aerophila sp. nov., isolated from air.</title>
        <authorList>
            <person name="Kim S.J."/>
            <person name="Weon H.Y."/>
            <person name="Ahn J.H."/>
            <person name="Hong S.B."/>
            <person name="Seok S.J."/>
            <person name="Whang K.S."/>
            <person name="Kwon S.W."/>
        </authorList>
    </citation>
    <scope>NUCLEOTIDE SEQUENCE [LARGE SCALE GENOMIC DNA]</scope>
    <source>
        <strain evidence="3 4">NBRC 108923</strain>
    </source>
</reference>
<accession>A0ABR7RPE0</accession>
<protein>
    <submittedName>
        <fullName evidence="3">Uncharacterized protein</fullName>
    </submittedName>
</protein>
<feature type="region of interest" description="Disordered" evidence="1">
    <location>
        <begin position="123"/>
        <end position="182"/>
    </location>
</feature>
<evidence type="ECO:0000313" key="3">
    <source>
        <dbReference type="EMBL" id="MBC9208164.1"/>
    </source>
</evidence>
<keyword evidence="4" id="KW-1185">Reference proteome</keyword>
<feature type="chain" id="PRO_5046578999" evidence="2">
    <location>
        <begin position="38"/>
        <end position="262"/>
    </location>
</feature>
<name>A0ABR7RPE0_9PROT</name>
<dbReference type="Proteomes" id="UP000626026">
    <property type="component" value="Unassembled WGS sequence"/>
</dbReference>
<comment type="caution">
    <text evidence="3">The sequence shown here is derived from an EMBL/GenBank/DDBJ whole genome shotgun (WGS) entry which is preliminary data.</text>
</comment>
<keyword evidence="2" id="KW-0732">Signal</keyword>
<gene>
    <name evidence="3" type="ORF">IBL26_15070</name>
</gene>